<organism evidence="1 2">
    <name type="scientific">Paramecium sonneborni</name>
    <dbReference type="NCBI Taxonomy" id="65129"/>
    <lineage>
        <taxon>Eukaryota</taxon>
        <taxon>Sar</taxon>
        <taxon>Alveolata</taxon>
        <taxon>Ciliophora</taxon>
        <taxon>Intramacronucleata</taxon>
        <taxon>Oligohymenophorea</taxon>
        <taxon>Peniculida</taxon>
        <taxon>Parameciidae</taxon>
        <taxon>Paramecium</taxon>
    </lineage>
</organism>
<gene>
    <name evidence="1" type="ORF">PSON_ATCC_30995.1.T0910024</name>
</gene>
<dbReference type="Proteomes" id="UP000692954">
    <property type="component" value="Unassembled WGS sequence"/>
</dbReference>
<dbReference type="OrthoDB" id="293663at2759"/>
<name>A0A8S1Q0C1_9CILI</name>
<reference evidence="1" key="1">
    <citation type="submission" date="2021-01" db="EMBL/GenBank/DDBJ databases">
        <authorList>
            <consortium name="Genoscope - CEA"/>
            <person name="William W."/>
        </authorList>
    </citation>
    <scope>NUCLEOTIDE SEQUENCE</scope>
</reference>
<proteinExistence type="predicted"/>
<sequence>MRQHLLSEPNFMTCPRINERGEQQRQNPYFYNNYFSNRHIDCQGEAYDKRDLSNASKDKQLLKPETVRQNNRLKSKPAVTRLMKKQIISNFIENKKLFYSVTPMQPIYDQFKQRNEQRERDRRFQNKYFDKSYKHHLSRAIQYTLQQVLNFLSMDDVFKVRLDRQDYDRYLSRQPKLLQNSVTSQDLLMLQQNQMENELTSNRKIQLIKNVFNDPHFDAKDREVLYQVLRFQICQAQKQVAKLEKASMGIKGLNRFQNKKEGHLEQLAIIIDFLQNNYEKLVKLL</sequence>
<evidence type="ECO:0000313" key="1">
    <source>
        <dbReference type="EMBL" id="CAD8108349.1"/>
    </source>
</evidence>
<evidence type="ECO:0000313" key="2">
    <source>
        <dbReference type="Proteomes" id="UP000692954"/>
    </source>
</evidence>
<dbReference type="AlphaFoldDB" id="A0A8S1Q0C1"/>
<accession>A0A8S1Q0C1</accession>
<keyword evidence="2" id="KW-1185">Reference proteome</keyword>
<protein>
    <submittedName>
        <fullName evidence="1">Uncharacterized protein</fullName>
    </submittedName>
</protein>
<dbReference type="EMBL" id="CAJJDN010000091">
    <property type="protein sequence ID" value="CAD8108349.1"/>
    <property type="molecule type" value="Genomic_DNA"/>
</dbReference>
<comment type="caution">
    <text evidence="1">The sequence shown here is derived from an EMBL/GenBank/DDBJ whole genome shotgun (WGS) entry which is preliminary data.</text>
</comment>